<feature type="domain" description="HTH arsR-type" evidence="5">
    <location>
        <begin position="28"/>
        <end position="121"/>
    </location>
</feature>
<evidence type="ECO:0000256" key="4">
    <source>
        <dbReference type="ARBA" id="ARBA00043263"/>
    </source>
</evidence>
<dbReference type="InterPro" id="IPR036390">
    <property type="entry name" value="WH_DNA-bd_sf"/>
</dbReference>
<dbReference type="InterPro" id="IPR018334">
    <property type="entry name" value="ArsR_HTH"/>
</dbReference>
<dbReference type="Pfam" id="PF01022">
    <property type="entry name" value="HTH_5"/>
    <property type="match status" value="1"/>
</dbReference>
<keyword evidence="3" id="KW-0804">Transcription</keyword>
<keyword evidence="1" id="KW-0805">Transcription regulation</keyword>
<proteinExistence type="predicted"/>
<protein>
    <submittedName>
        <fullName evidence="6">Helix-turn-helix transcriptional regulator</fullName>
    </submittedName>
</protein>
<dbReference type="SMART" id="SM00418">
    <property type="entry name" value="HTH_ARSR"/>
    <property type="match status" value="1"/>
</dbReference>
<dbReference type="PANTHER" id="PTHR43132:SF6">
    <property type="entry name" value="HTH-TYPE TRANSCRIPTIONAL REPRESSOR CZRA"/>
    <property type="match status" value="1"/>
</dbReference>
<dbReference type="Proteomes" id="UP000824165">
    <property type="component" value="Unassembled WGS sequence"/>
</dbReference>
<sequence length="121" mass="14234">MSVEIIDEQCSTCKYNPRILEKIKNELPDEKMTASISDVFKVFADNTRIRILWTLFDKEMCVYDISEKLGMTQSAISHQLRTLKQARLVKARRDGKNTFYSLDDEHVKRIIEQVLIHLEEE</sequence>
<dbReference type="InterPro" id="IPR036388">
    <property type="entry name" value="WH-like_DNA-bd_sf"/>
</dbReference>
<dbReference type="EMBL" id="DVLU01000065">
    <property type="protein sequence ID" value="HIT85562.1"/>
    <property type="molecule type" value="Genomic_DNA"/>
</dbReference>
<keyword evidence="4" id="KW-0105">Cadmium resistance</keyword>
<keyword evidence="2" id="KW-0238">DNA-binding</keyword>
<evidence type="ECO:0000313" key="6">
    <source>
        <dbReference type="EMBL" id="HIT85562.1"/>
    </source>
</evidence>
<name>A0A9D1KRF8_9FIRM</name>
<dbReference type="GO" id="GO:0046686">
    <property type="term" value="P:response to cadmium ion"/>
    <property type="evidence" value="ECO:0007669"/>
    <property type="project" value="UniProtKB-KW"/>
</dbReference>
<dbReference type="AlphaFoldDB" id="A0A9D1KRF8"/>
<evidence type="ECO:0000313" key="7">
    <source>
        <dbReference type="Proteomes" id="UP000824165"/>
    </source>
</evidence>
<dbReference type="InterPro" id="IPR051011">
    <property type="entry name" value="Metal_resp_trans_reg"/>
</dbReference>
<dbReference type="GO" id="GO:0003700">
    <property type="term" value="F:DNA-binding transcription factor activity"/>
    <property type="evidence" value="ECO:0007669"/>
    <property type="project" value="InterPro"/>
</dbReference>
<dbReference type="InterPro" id="IPR011991">
    <property type="entry name" value="ArsR-like_HTH"/>
</dbReference>
<accession>A0A9D1KRF8</accession>
<evidence type="ECO:0000256" key="1">
    <source>
        <dbReference type="ARBA" id="ARBA00023015"/>
    </source>
</evidence>
<comment type="caution">
    <text evidence="6">The sequence shown here is derived from an EMBL/GenBank/DDBJ whole genome shotgun (WGS) entry which is preliminary data.</text>
</comment>
<evidence type="ECO:0000256" key="3">
    <source>
        <dbReference type="ARBA" id="ARBA00023163"/>
    </source>
</evidence>
<reference evidence="6" key="2">
    <citation type="journal article" date="2021" name="PeerJ">
        <title>Extensive microbial diversity within the chicken gut microbiome revealed by metagenomics and culture.</title>
        <authorList>
            <person name="Gilroy R."/>
            <person name="Ravi A."/>
            <person name="Getino M."/>
            <person name="Pursley I."/>
            <person name="Horton D.L."/>
            <person name="Alikhan N.F."/>
            <person name="Baker D."/>
            <person name="Gharbi K."/>
            <person name="Hall N."/>
            <person name="Watson M."/>
            <person name="Adriaenssens E.M."/>
            <person name="Foster-Nyarko E."/>
            <person name="Jarju S."/>
            <person name="Secka A."/>
            <person name="Antonio M."/>
            <person name="Oren A."/>
            <person name="Chaudhuri R.R."/>
            <person name="La Ragione R."/>
            <person name="Hildebrand F."/>
            <person name="Pallen M.J."/>
        </authorList>
    </citation>
    <scope>NUCLEOTIDE SEQUENCE</scope>
    <source>
        <strain evidence="6">CHK181-108</strain>
    </source>
</reference>
<reference evidence="6" key="1">
    <citation type="submission" date="2020-10" db="EMBL/GenBank/DDBJ databases">
        <authorList>
            <person name="Gilroy R."/>
        </authorList>
    </citation>
    <scope>NUCLEOTIDE SEQUENCE</scope>
    <source>
        <strain evidence="6">CHK181-108</strain>
    </source>
</reference>
<dbReference type="PROSITE" id="PS00846">
    <property type="entry name" value="HTH_ARSR_1"/>
    <property type="match status" value="1"/>
</dbReference>
<dbReference type="InterPro" id="IPR001845">
    <property type="entry name" value="HTH_ArsR_DNA-bd_dom"/>
</dbReference>
<organism evidence="6 7">
    <name type="scientific">Candidatus Ornithomonoglobus intestinigallinarum</name>
    <dbReference type="NCBI Taxonomy" id="2840894"/>
    <lineage>
        <taxon>Bacteria</taxon>
        <taxon>Bacillati</taxon>
        <taxon>Bacillota</taxon>
        <taxon>Clostridia</taxon>
        <taxon>Candidatus Ornithomonoglobus</taxon>
    </lineage>
</organism>
<dbReference type="GO" id="GO:0003677">
    <property type="term" value="F:DNA binding"/>
    <property type="evidence" value="ECO:0007669"/>
    <property type="project" value="UniProtKB-KW"/>
</dbReference>
<dbReference type="PROSITE" id="PS50987">
    <property type="entry name" value="HTH_ARSR_2"/>
    <property type="match status" value="1"/>
</dbReference>
<evidence type="ECO:0000259" key="5">
    <source>
        <dbReference type="PROSITE" id="PS50987"/>
    </source>
</evidence>
<dbReference type="CDD" id="cd00090">
    <property type="entry name" value="HTH_ARSR"/>
    <property type="match status" value="1"/>
</dbReference>
<dbReference type="NCBIfam" id="NF033788">
    <property type="entry name" value="HTH_metalloreg"/>
    <property type="match status" value="1"/>
</dbReference>
<dbReference type="PANTHER" id="PTHR43132">
    <property type="entry name" value="ARSENICAL RESISTANCE OPERON REPRESSOR ARSR-RELATED"/>
    <property type="match status" value="1"/>
</dbReference>
<dbReference type="SUPFAM" id="SSF46785">
    <property type="entry name" value="Winged helix' DNA-binding domain"/>
    <property type="match status" value="1"/>
</dbReference>
<evidence type="ECO:0000256" key="2">
    <source>
        <dbReference type="ARBA" id="ARBA00023125"/>
    </source>
</evidence>
<gene>
    <name evidence="6" type="ORF">IAA60_06610</name>
</gene>
<dbReference type="PRINTS" id="PR00778">
    <property type="entry name" value="HTHARSR"/>
</dbReference>
<dbReference type="Gene3D" id="1.10.10.10">
    <property type="entry name" value="Winged helix-like DNA-binding domain superfamily/Winged helix DNA-binding domain"/>
    <property type="match status" value="1"/>
</dbReference>